<dbReference type="GO" id="GO:0005737">
    <property type="term" value="C:cytoplasm"/>
    <property type="evidence" value="ECO:0007669"/>
    <property type="project" value="UniProtKB-SubCell"/>
</dbReference>
<dbReference type="Pfam" id="PF07676">
    <property type="entry name" value="PD40"/>
    <property type="match status" value="4"/>
</dbReference>
<dbReference type="PANTHER" id="PTHR43253:SF1">
    <property type="entry name" value="TRICORN PROTEASE HOMOLOG 2-RELATED"/>
    <property type="match status" value="1"/>
</dbReference>
<keyword evidence="4" id="KW-0645">Protease</keyword>
<accession>A0A0S7WGV1</accession>
<dbReference type="Pfam" id="PF26549">
    <property type="entry name" value="Tricorn_N"/>
    <property type="match status" value="1"/>
</dbReference>
<evidence type="ECO:0000313" key="9">
    <source>
        <dbReference type="EMBL" id="KPJ49145.1"/>
    </source>
</evidence>
<dbReference type="Gene3D" id="2.120.10.60">
    <property type="entry name" value="Tricorn protease N-terminal domain"/>
    <property type="match status" value="1"/>
</dbReference>
<feature type="non-terminal residue" evidence="9">
    <location>
        <position position="737"/>
    </location>
</feature>
<dbReference type="InterPro" id="IPR028204">
    <property type="entry name" value="Tricorn_C1"/>
</dbReference>
<dbReference type="PANTHER" id="PTHR43253">
    <property type="entry name" value="TRICORN PROTEASE HOMOLOG 2-RELATED"/>
    <property type="match status" value="1"/>
</dbReference>
<reference evidence="9 10" key="1">
    <citation type="journal article" date="2015" name="Microbiome">
        <title>Genomic resolution of linkages in carbon, nitrogen, and sulfur cycling among widespread estuary sediment bacteria.</title>
        <authorList>
            <person name="Baker B.J."/>
            <person name="Lazar C.S."/>
            <person name="Teske A.P."/>
            <person name="Dick G.J."/>
        </authorList>
    </citation>
    <scope>NUCLEOTIDE SEQUENCE [LARGE SCALE GENOMIC DNA]</scope>
    <source>
        <strain evidence="9">DG_26</strain>
    </source>
</reference>
<dbReference type="GO" id="GO:0006508">
    <property type="term" value="P:proteolysis"/>
    <property type="evidence" value="ECO:0007669"/>
    <property type="project" value="UniProtKB-KW"/>
</dbReference>
<keyword evidence="5" id="KW-0378">Hydrolase</keyword>
<evidence type="ECO:0000256" key="6">
    <source>
        <dbReference type="ARBA" id="ARBA00022825"/>
    </source>
</evidence>
<dbReference type="GO" id="GO:0008236">
    <property type="term" value="F:serine-type peptidase activity"/>
    <property type="evidence" value="ECO:0007669"/>
    <property type="project" value="UniProtKB-KW"/>
</dbReference>
<dbReference type="InterPro" id="IPR029045">
    <property type="entry name" value="ClpP/crotonase-like_dom_sf"/>
</dbReference>
<evidence type="ECO:0000256" key="2">
    <source>
        <dbReference type="ARBA" id="ARBA00008524"/>
    </source>
</evidence>
<dbReference type="EMBL" id="LIZT01000074">
    <property type="protein sequence ID" value="KPJ49145.1"/>
    <property type="molecule type" value="Genomic_DNA"/>
</dbReference>
<comment type="subcellular location">
    <subcellularLocation>
        <location evidence="1">Cytoplasm</location>
    </subcellularLocation>
</comment>
<feature type="domain" description="Tricorn protease C1" evidence="8">
    <location>
        <begin position="662"/>
        <end position="719"/>
    </location>
</feature>
<comment type="caution">
    <text evidence="9">The sequence shown here is derived from an EMBL/GenBank/DDBJ whole genome shotgun (WGS) entry which is preliminary data.</text>
</comment>
<dbReference type="InterPro" id="IPR011042">
    <property type="entry name" value="6-blade_b-propeller_TolB-like"/>
</dbReference>
<dbReference type="SUPFAM" id="SSF82171">
    <property type="entry name" value="DPP6 N-terminal domain-like"/>
    <property type="match status" value="1"/>
</dbReference>
<evidence type="ECO:0000256" key="7">
    <source>
        <dbReference type="SAM" id="SignalP"/>
    </source>
</evidence>
<evidence type="ECO:0000256" key="3">
    <source>
        <dbReference type="ARBA" id="ARBA00022490"/>
    </source>
</evidence>
<comment type="similarity">
    <text evidence="2">Belongs to the peptidase S41B family.</text>
</comment>
<evidence type="ECO:0000256" key="1">
    <source>
        <dbReference type="ARBA" id="ARBA00004496"/>
    </source>
</evidence>
<dbReference type="InterPro" id="IPR012393">
    <property type="entry name" value="Tricorn_protease"/>
</dbReference>
<name>A0A0S7WGV1_UNCT6</name>
<organism evidence="9 10">
    <name type="scientific">candidate division TA06 bacterium DG_26</name>
    <dbReference type="NCBI Taxonomy" id="1703771"/>
    <lineage>
        <taxon>Bacteria</taxon>
        <taxon>Bacteria division TA06</taxon>
    </lineage>
</organism>
<gene>
    <name evidence="9" type="ORF">AMJ40_06240</name>
</gene>
<dbReference type="SUPFAM" id="SSF69304">
    <property type="entry name" value="Tricorn protease N-terminal domain"/>
    <property type="match status" value="1"/>
</dbReference>
<keyword evidence="7" id="KW-0732">Signal</keyword>
<dbReference type="Gene3D" id="2.120.10.30">
    <property type="entry name" value="TolB, C-terminal domain"/>
    <property type="match status" value="2"/>
</dbReference>
<dbReference type="Gene3D" id="3.30.750.44">
    <property type="match status" value="1"/>
</dbReference>
<dbReference type="Proteomes" id="UP000051124">
    <property type="component" value="Unassembled WGS sequence"/>
</dbReference>
<dbReference type="SUPFAM" id="SSF52096">
    <property type="entry name" value="ClpP/crotonase"/>
    <property type="match status" value="1"/>
</dbReference>
<evidence type="ECO:0000313" key="10">
    <source>
        <dbReference type="Proteomes" id="UP000051124"/>
    </source>
</evidence>
<evidence type="ECO:0000256" key="5">
    <source>
        <dbReference type="ARBA" id="ARBA00022801"/>
    </source>
</evidence>
<feature type="chain" id="PRO_5006639435" description="Tricorn protease C1 domain-containing protein" evidence="7">
    <location>
        <begin position="25"/>
        <end position="737"/>
    </location>
</feature>
<protein>
    <recommendedName>
        <fullName evidence="8">Tricorn protease C1 domain-containing protein</fullName>
    </recommendedName>
</protein>
<sequence length="737" mass="84511">MSGPCRPAGIASILLFLLSTSLQGAEVWGARFPSPSPNGEKISFSCYGDIWVVGAEGGRAERLTVSKGYDSRSYWSPDGKWLAFETDRWGNDDICVMPSDGGSPPRRLTYYSTHDVLYGWTPDGEYVLFGSWRETLRSALYKVSLHGGAAQMVTHFAAGEVCFLPQGDRFFYVRGGAPWWRRKYRGGADQDIWVKDLPDGESIRITDSPGRDGYPMYSAANGKLYFLSNRAEDGVNNIWEMELEGTSARQITYETEDIHIPEISWDGKLITYESFGYLYAYNVISGQRRKLHISVSEDYAENPTVFRKFTEDAQEICLSPDEKELAFTVHGDIFVMELREDHQQAKVAQITSTPYIEKHISWHPKDEMLIYSSMEDGDMDIYTIEPENEERFCDGLLFQTRKVLETEGTEIKPQFSPDGNRIAYFRNNGELYVMDNSGRHSVKLCPENDVLWVDWSPDGRWITYSRTTLGWREDVFIVQADGSGGPVNVSNHPNDDYKPMWSADGRRIAFASRDAIDNLWMKFVFLLQEDEEKERDYWERMEDDTTQEVTQVLIDFDGIEERIHTVARVLGEYNHVAQSPDGRRFAIYSHNNETHDIWTVDWLGKELKQVTTGNVHPKQFFVSKDREKVFYLTEDGGTYRADIASAESTPLSFSVEIAIDRNEERAEVFNEAWWALKDGFYDSDFHGVDWDAMPDKYRDFALNMRAERDFHSVISMMIGELNASHLGIWKSHEGGET</sequence>
<dbReference type="AlphaFoldDB" id="A0A0S7WGV1"/>
<evidence type="ECO:0000256" key="4">
    <source>
        <dbReference type="ARBA" id="ARBA00022670"/>
    </source>
</evidence>
<feature type="signal peptide" evidence="7">
    <location>
        <begin position="1"/>
        <end position="24"/>
    </location>
</feature>
<proteinExistence type="inferred from homology"/>
<dbReference type="Pfam" id="PF14684">
    <property type="entry name" value="Tricorn_C1"/>
    <property type="match status" value="1"/>
</dbReference>
<keyword evidence="6" id="KW-0720">Serine protease</keyword>
<dbReference type="InterPro" id="IPR011659">
    <property type="entry name" value="WD40"/>
</dbReference>
<keyword evidence="3" id="KW-0963">Cytoplasm</keyword>
<evidence type="ECO:0000259" key="8">
    <source>
        <dbReference type="Pfam" id="PF14684"/>
    </source>
</evidence>